<feature type="compositionally biased region" description="Polar residues" evidence="10">
    <location>
        <begin position="672"/>
        <end position="697"/>
    </location>
</feature>
<feature type="region of interest" description="Disordered" evidence="10">
    <location>
        <begin position="1"/>
        <end position="169"/>
    </location>
</feature>
<evidence type="ECO:0000256" key="1">
    <source>
        <dbReference type="ARBA" id="ARBA00006529"/>
    </source>
</evidence>
<comment type="similarity">
    <text evidence="1">Belongs to the protein kinase superfamily. STE Ser/Thr protein kinase family. MAP kinase kinase kinase subfamily.</text>
</comment>
<dbReference type="GO" id="GO:0005524">
    <property type="term" value="F:ATP binding"/>
    <property type="evidence" value="ECO:0007669"/>
    <property type="project" value="UniProtKB-UniRule"/>
</dbReference>
<keyword evidence="4 9" id="KW-0547">Nucleotide-binding</keyword>
<evidence type="ECO:0000256" key="6">
    <source>
        <dbReference type="ARBA" id="ARBA00022840"/>
    </source>
</evidence>
<evidence type="ECO:0000256" key="9">
    <source>
        <dbReference type="PROSITE-ProRule" id="PRU10141"/>
    </source>
</evidence>
<evidence type="ECO:0000313" key="13">
    <source>
        <dbReference type="RefSeq" id="XP_008792685.1"/>
    </source>
</evidence>
<dbReference type="PANTHER" id="PTHR48016">
    <property type="entry name" value="MAP KINASE KINASE KINASE SSK2-RELATED-RELATED"/>
    <property type="match status" value="1"/>
</dbReference>
<dbReference type="Proteomes" id="UP000228380">
    <property type="component" value="Unplaced"/>
</dbReference>
<dbReference type="GO" id="GO:0005737">
    <property type="term" value="C:cytoplasm"/>
    <property type="evidence" value="ECO:0007669"/>
    <property type="project" value="TreeGrafter"/>
</dbReference>
<dbReference type="PROSITE" id="PS00108">
    <property type="entry name" value="PROTEIN_KINASE_ST"/>
    <property type="match status" value="1"/>
</dbReference>
<reference evidence="13" key="1">
    <citation type="submission" date="2025-08" db="UniProtKB">
        <authorList>
            <consortium name="RefSeq"/>
        </authorList>
    </citation>
    <scope>IDENTIFICATION</scope>
    <source>
        <tissue evidence="13">Young leaves</tissue>
    </source>
</reference>
<feature type="compositionally biased region" description="Basic and acidic residues" evidence="10">
    <location>
        <begin position="37"/>
        <end position="51"/>
    </location>
</feature>
<keyword evidence="6 9" id="KW-0067">ATP-binding</keyword>
<dbReference type="FunFam" id="1.10.510.10:FF:000357">
    <property type="entry name" value="Mitogen-activated protein kinase kinase kinase 5"/>
    <property type="match status" value="1"/>
</dbReference>
<evidence type="ECO:0000256" key="8">
    <source>
        <dbReference type="ARBA" id="ARBA00048329"/>
    </source>
</evidence>
<keyword evidence="3" id="KW-0808">Transferase</keyword>
<evidence type="ECO:0000256" key="3">
    <source>
        <dbReference type="ARBA" id="ARBA00022679"/>
    </source>
</evidence>
<dbReference type="Gene3D" id="1.10.510.10">
    <property type="entry name" value="Transferase(Phosphotransferase) domain 1"/>
    <property type="match status" value="1"/>
</dbReference>
<keyword evidence="12" id="KW-1185">Reference proteome</keyword>
<dbReference type="GO" id="GO:0004709">
    <property type="term" value="F:MAP kinase kinase kinase activity"/>
    <property type="evidence" value="ECO:0007669"/>
    <property type="project" value="UniProtKB-EC"/>
</dbReference>
<protein>
    <recommendedName>
        <fullName evidence="2">mitogen-activated protein kinase kinase kinase</fullName>
        <ecNumber evidence="2">2.7.11.25</ecNumber>
    </recommendedName>
</protein>
<dbReference type="InterPro" id="IPR017441">
    <property type="entry name" value="Protein_kinase_ATP_BS"/>
</dbReference>
<keyword evidence="5 13" id="KW-0418">Kinase</keyword>
<dbReference type="KEGG" id="pda:103709223"/>
<feature type="compositionally biased region" description="Polar residues" evidence="10">
    <location>
        <begin position="85"/>
        <end position="102"/>
    </location>
</feature>
<feature type="compositionally biased region" description="Polar residues" evidence="10">
    <location>
        <begin position="706"/>
        <end position="720"/>
    </location>
</feature>
<evidence type="ECO:0000256" key="2">
    <source>
        <dbReference type="ARBA" id="ARBA00012406"/>
    </source>
</evidence>
<feature type="compositionally biased region" description="Low complexity" evidence="10">
    <location>
        <begin position="12"/>
        <end position="33"/>
    </location>
</feature>
<feature type="binding site" evidence="9">
    <location>
        <position position="401"/>
    </location>
    <ligand>
        <name>ATP</name>
        <dbReference type="ChEBI" id="CHEBI:30616"/>
    </ligand>
</feature>
<dbReference type="SUPFAM" id="SSF56112">
    <property type="entry name" value="Protein kinase-like (PK-like)"/>
    <property type="match status" value="1"/>
</dbReference>
<dbReference type="SMART" id="SM00220">
    <property type="entry name" value="S_TKc"/>
    <property type="match status" value="1"/>
</dbReference>
<dbReference type="PROSITE" id="PS00107">
    <property type="entry name" value="PROTEIN_KINASE_ATP"/>
    <property type="match status" value="1"/>
</dbReference>
<comment type="catalytic activity">
    <reaction evidence="8">
        <text>L-seryl-[protein] + ATP = O-phospho-L-seryl-[protein] + ADP + H(+)</text>
        <dbReference type="Rhea" id="RHEA:17989"/>
        <dbReference type="Rhea" id="RHEA-COMP:9863"/>
        <dbReference type="Rhea" id="RHEA-COMP:11604"/>
        <dbReference type="ChEBI" id="CHEBI:15378"/>
        <dbReference type="ChEBI" id="CHEBI:29999"/>
        <dbReference type="ChEBI" id="CHEBI:30616"/>
        <dbReference type="ChEBI" id="CHEBI:83421"/>
        <dbReference type="ChEBI" id="CHEBI:456216"/>
        <dbReference type="EC" id="2.7.11.25"/>
    </reaction>
</comment>
<evidence type="ECO:0000256" key="4">
    <source>
        <dbReference type="ARBA" id="ARBA00022741"/>
    </source>
</evidence>
<dbReference type="GeneID" id="103709223"/>
<dbReference type="OrthoDB" id="266718at2759"/>
<dbReference type="Pfam" id="PF00069">
    <property type="entry name" value="Pkinase"/>
    <property type="match status" value="1"/>
</dbReference>
<dbReference type="InterPro" id="IPR000719">
    <property type="entry name" value="Prot_kinase_dom"/>
</dbReference>
<feature type="compositionally biased region" description="Basic and acidic residues" evidence="10">
    <location>
        <begin position="657"/>
        <end position="669"/>
    </location>
</feature>
<organism evidence="12 13">
    <name type="scientific">Phoenix dactylifera</name>
    <name type="common">Date palm</name>
    <dbReference type="NCBI Taxonomy" id="42345"/>
    <lineage>
        <taxon>Eukaryota</taxon>
        <taxon>Viridiplantae</taxon>
        <taxon>Streptophyta</taxon>
        <taxon>Embryophyta</taxon>
        <taxon>Tracheophyta</taxon>
        <taxon>Spermatophyta</taxon>
        <taxon>Magnoliopsida</taxon>
        <taxon>Liliopsida</taxon>
        <taxon>Arecaceae</taxon>
        <taxon>Coryphoideae</taxon>
        <taxon>Phoeniceae</taxon>
        <taxon>Phoenix</taxon>
    </lineage>
</organism>
<evidence type="ECO:0000259" key="11">
    <source>
        <dbReference type="PROSITE" id="PS50011"/>
    </source>
</evidence>
<dbReference type="PANTHER" id="PTHR48016:SF5">
    <property type="entry name" value="MITOGEN-ACTIVATED PROTEIN KINASE KINASE KINASE 5"/>
    <property type="match status" value="1"/>
</dbReference>
<feature type="region of interest" description="Disordered" evidence="10">
    <location>
        <begin position="283"/>
        <end position="357"/>
    </location>
</feature>
<dbReference type="InterPro" id="IPR011009">
    <property type="entry name" value="Kinase-like_dom_sf"/>
</dbReference>
<dbReference type="RefSeq" id="XP_008792685.1">
    <property type="nucleotide sequence ID" value="XM_008794463.4"/>
</dbReference>
<dbReference type="InterPro" id="IPR008271">
    <property type="entry name" value="Ser/Thr_kinase_AS"/>
</dbReference>
<proteinExistence type="inferred from homology"/>
<name>A0A8B7C6B0_PHODC</name>
<feature type="compositionally biased region" description="Low complexity" evidence="10">
    <location>
        <begin position="145"/>
        <end position="160"/>
    </location>
</feature>
<feature type="domain" description="Protein kinase" evidence="11">
    <location>
        <begin position="372"/>
        <end position="631"/>
    </location>
</feature>
<dbReference type="AlphaFoldDB" id="A0A8B7C6B0"/>
<feature type="compositionally biased region" description="Low complexity" evidence="10">
    <location>
        <begin position="105"/>
        <end position="115"/>
    </location>
</feature>
<dbReference type="InterPro" id="IPR050538">
    <property type="entry name" value="MAP_kinase_kinase_kinase"/>
</dbReference>
<evidence type="ECO:0000256" key="7">
    <source>
        <dbReference type="ARBA" id="ARBA00047559"/>
    </source>
</evidence>
<feature type="region of interest" description="Disordered" evidence="10">
    <location>
        <begin position="657"/>
        <end position="720"/>
    </location>
</feature>
<comment type="catalytic activity">
    <reaction evidence="7">
        <text>L-threonyl-[protein] + ATP = O-phospho-L-threonyl-[protein] + ADP + H(+)</text>
        <dbReference type="Rhea" id="RHEA:46608"/>
        <dbReference type="Rhea" id="RHEA-COMP:11060"/>
        <dbReference type="Rhea" id="RHEA-COMP:11605"/>
        <dbReference type="ChEBI" id="CHEBI:15378"/>
        <dbReference type="ChEBI" id="CHEBI:30013"/>
        <dbReference type="ChEBI" id="CHEBI:30616"/>
        <dbReference type="ChEBI" id="CHEBI:61977"/>
        <dbReference type="ChEBI" id="CHEBI:456216"/>
        <dbReference type="EC" id="2.7.11.25"/>
    </reaction>
</comment>
<dbReference type="EC" id="2.7.11.25" evidence="2"/>
<gene>
    <name evidence="13" type="primary">LOC103709223</name>
</gene>
<sequence>MPWWKSSPNPPSSSSSTSSPRRSSCSSTPVSPHRSARRDSASIFSRRDAKNHQHQQPRLTRQRKLRHIDGNDVDALAVDGGPAVSSRSANSTPVSRSPSNTDGGLPSRSSSSPLLLPQPLPLPESGKLVFEFSSPGGRPLPSPKGASSRANAEEANGAAADSSPPRELMGERISSVSAVGRLANHTTRKSPEHNDVPLNVYALSQHMKVFQGPNSFDNVNFRLNIPAKSAPTSGFSSPVRSPRRLSHADISTSGIVPQGFQHWSSPEVPSKDMMTIFSPQASPEKIISSPERSPLYSPARKSPVLRSRNPSAPPSPLHSKKFPENPVTWHENNSNISVHPLPLPPGAPAPSQSSFGHQTAAKTEVLPMTGQWQKGKLIGSGTFGNVYEATNRHTGALCAMKEVNIIPDDSKSAESLKQLEQEIKFLSQFKHPNIVQYYGSEIIEDRFYIYLEYVHPGSINKYVRQHCGAMTESVVRNFTRHILKGLAYLHSKKIMHRDIKGANLLVDAKGVVKLADFGMAKHLSGATAVLSLKGTPYWMAPEVVQATLNKDIGYDLSVDIWSLGCTIIEMYTGKHPWSGLEGAAAMFKVLHRDPPIPETLSSEGKDFLQLCFRRNPAERPTANKLLEHPFIRNSHHHNLHGSIQAFAGIKLDTRYNSRDRTTSKSDSCVKGKQSSNGEGNSYPETSESAASRPSPHSNPEIVPGLSPNSNYMGSSPPGSTTKVLNGNFHLYALPKPHGKEFSNSF</sequence>
<evidence type="ECO:0000256" key="10">
    <source>
        <dbReference type="SAM" id="MobiDB-lite"/>
    </source>
</evidence>
<evidence type="ECO:0000313" key="12">
    <source>
        <dbReference type="Proteomes" id="UP000228380"/>
    </source>
</evidence>
<feature type="compositionally biased region" description="Basic residues" evidence="10">
    <location>
        <begin position="52"/>
        <end position="66"/>
    </location>
</feature>
<evidence type="ECO:0000256" key="5">
    <source>
        <dbReference type="ARBA" id="ARBA00022777"/>
    </source>
</evidence>
<accession>A0A8B7C6B0</accession>
<dbReference type="PROSITE" id="PS50011">
    <property type="entry name" value="PROTEIN_KINASE_DOM"/>
    <property type="match status" value="1"/>
</dbReference>